<protein>
    <submittedName>
        <fullName evidence="1">Uncharacterized protein</fullName>
    </submittedName>
</protein>
<keyword evidence="2" id="KW-1185">Reference proteome</keyword>
<organism evidence="1 2">
    <name type="scientific">Sorghum bicolor</name>
    <name type="common">Sorghum</name>
    <name type="synonym">Sorghum vulgare</name>
    <dbReference type="NCBI Taxonomy" id="4558"/>
    <lineage>
        <taxon>Eukaryota</taxon>
        <taxon>Viridiplantae</taxon>
        <taxon>Streptophyta</taxon>
        <taxon>Embryophyta</taxon>
        <taxon>Tracheophyta</taxon>
        <taxon>Spermatophyta</taxon>
        <taxon>Magnoliopsida</taxon>
        <taxon>Liliopsida</taxon>
        <taxon>Poales</taxon>
        <taxon>Poaceae</taxon>
        <taxon>PACMAD clade</taxon>
        <taxon>Panicoideae</taxon>
        <taxon>Andropogonodae</taxon>
        <taxon>Andropogoneae</taxon>
        <taxon>Sorghinae</taxon>
        <taxon>Sorghum</taxon>
    </lineage>
</organism>
<dbReference type="OMA" id="NWERVEI"/>
<dbReference type="Proteomes" id="UP000000768">
    <property type="component" value="Chromosome 3"/>
</dbReference>
<dbReference type="PANTHER" id="PTHR32263">
    <property type="entry name" value="INACTIVE POLY [ADP-RIBOSE] POLYMERASE SRO4-RELATED"/>
    <property type="match status" value="1"/>
</dbReference>
<dbReference type="PANTHER" id="PTHR32263:SF19">
    <property type="entry name" value="OS03G0230300 PROTEIN"/>
    <property type="match status" value="1"/>
</dbReference>
<reference evidence="2" key="2">
    <citation type="journal article" date="2018" name="Plant J.">
        <title>The Sorghum bicolor reference genome: improved assembly, gene annotations, a transcriptome atlas, and signatures of genome organization.</title>
        <authorList>
            <person name="McCormick R.F."/>
            <person name="Truong S.K."/>
            <person name="Sreedasyam A."/>
            <person name="Jenkins J."/>
            <person name="Shu S."/>
            <person name="Sims D."/>
            <person name="Kennedy M."/>
            <person name="Amirebrahimi M."/>
            <person name="Weers B.D."/>
            <person name="McKinley B."/>
            <person name="Mattison A."/>
            <person name="Morishige D.T."/>
            <person name="Grimwood J."/>
            <person name="Schmutz J."/>
            <person name="Mullet J.E."/>
        </authorList>
    </citation>
    <scope>NUCLEOTIDE SEQUENCE [LARGE SCALE GENOMIC DNA]</scope>
    <source>
        <strain evidence="2">cv. BTx623</strain>
    </source>
</reference>
<reference evidence="1 2" key="1">
    <citation type="journal article" date="2009" name="Nature">
        <title>The Sorghum bicolor genome and the diversification of grasses.</title>
        <authorList>
            <person name="Paterson A.H."/>
            <person name="Bowers J.E."/>
            <person name="Bruggmann R."/>
            <person name="Dubchak I."/>
            <person name="Grimwood J."/>
            <person name="Gundlach H."/>
            <person name="Haberer G."/>
            <person name="Hellsten U."/>
            <person name="Mitros T."/>
            <person name="Poliakov A."/>
            <person name="Schmutz J."/>
            <person name="Spannagl M."/>
            <person name="Tang H."/>
            <person name="Wang X."/>
            <person name="Wicker T."/>
            <person name="Bharti A.K."/>
            <person name="Chapman J."/>
            <person name="Feltus F.A."/>
            <person name="Gowik U."/>
            <person name="Grigoriev I.V."/>
            <person name="Lyons E."/>
            <person name="Maher C.A."/>
            <person name="Martis M."/>
            <person name="Narechania A."/>
            <person name="Otillar R.P."/>
            <person name="Penning B.W."/>
            <person name="Salamov A.A."/>
            <person name="Wang Y."/>
            <person name="Zhang L."/>
            <person name="Carpita N.C."/>
            <person name="Freeling M."/>
            <person name="Gingle A.R."/>
            <person name="Hash C.T."/>
            <person name="Keller B."/>
            <person name="Klein P."/>
            <person name="Kresovich S."/>
            <person name="McCann M.C."/>
            <person name="Ming R."/>
            <person name="Peterson D.G."/>
            <person name="Mehboob-ur-Rahman"/>
            <person name="Ware D."/>
            <person name="Westhoff P."/>
            <person name="Mayer K.F."/>
            <person name="Messing J."/>
            <person name="Rokhsar D.S."/>
        </authorList>
    </citation>
    <scope>NUCLEOTIDE SEQUENCE [LARGE SCALE GENOMIC DNA]</scope>
    <source>
        <strain evidence="2">cv. BTx623</strain>
    </source>
</reference>
<gene>
    <name evidence="1" type="ORF">SORBI_3003G133450</name>
</gene>
<proteinExistence type="predicted"/>
<dbReference type="STRING" id="4558.A0A1B6Q2W4"/>
<dbReference type="InParanoid" id="A0A1B6Q2W4"/>
<dbReference type="Gramene" id="KXG32277">
    <property type="protein sequence ID" value="KXG32277"/>
    <property type="gene ID" value="SORBI_3003G133450"/>
</dbReference>
<name>A0A1B6Q2W4_SORBI</name>
<evidence type="ECO:0000313" key="1">
    <source>
        <dbReference type="EMBL" id="KXG32277.2"/>
    </source>
</evidence>
<accession>A0A1B6Q2W4</accession>
<dbReference type="EMBL" id="CM000762">
    <property type="protein sequence ID" value="KXG32277.2"/>
    <property type="molecule type" value="Genomic_DNA"/>
</dbReference>
<evidence type="ECO:0000313" key="2">
    <source>
        <dbReference type="Proteomes" id="UP000000768"/>
    </source>
</evidence>
<dbReference type="InterPro" id="IPR044964">
    <property type="entry name" value="RCD1/SRO1-5"/>
</dbReference>
<dbReference type="AlphaFoldDB" id="A0A1B6Q2W4"/>
<sequence length="184" mass="21074">MSARIFDMDEETVRQRFAEECRGRLIITEVRRCFHRLHAMDPFCEPMQVQRPVFGWYGAKAQLVEHGAFQDEALHMNWERVEILSFERAHGRGVHIAPVRRIMKSAMLSMVGSFHQECHMLLCALALGIREIVPEGSEQDSPSNPLFQTGVANELGEPMWHLIWETSEPGGVLPLYVVSFVFGH</sequence>